<dbReference type="EMBL" id="CAJNRG010004633">
    <property type="protein sequence ID" value="CAF2067591.1"/>
    <property type="molecule type" value="Genomic_DNA"/>
</dbReference>
<dbReference type="AlphaFoldDB" id="A0A816QXI9"/>
<dbReference type="InterPro" id="IPR011009">
    <property type="entry name" value="Kinase-like_dom_sf"/>
</dbReference>
<reference evidence="1" key="1">
    <citation type="submission" date="2021-02" db="EMBL/GenBank/DDBJ databases">
        <authorList>
            <person name="Nowell W R."/>
        </authorList>
    </citation>
    <scope>NUCLEOTIDE SEQUENCE</scope>
</reference>
<evidence type="ECO:0000313" key="3">
    <source>
        <dbReference type="Proteomes" id="UP000663887"/>
    </source>
</evidence>
<evidence type="ECO:0008006" key="4">
    <source>
        <dbReference type="Google" id="ProtNLM"/>
    </source>
</evidence>
<gene>
    <name evidence="2" type="ORF">UXM345_LOCUS22314</name>
    <name evidence="1" type="ORF">XDN619_LOCUS11902</name>
</gene>
<dbReference type="EMBL" id="CAJOBF010003655">
    <property type="protein sequence ID" value="CAF4102305.1"/>
    <property type="molecule type" value="Genomic_DNA"/>
</dbReference>
<sequence>MEQITEWAESVLNNQGHIITGKLKKFTHTGSAVWEYTTNDGNFFLKYMTKSFSHELTVLEFLNSKNFQNLPKIIAKNNEATAFLTEDAGIPILKTLNIGQRFSTSELSKIYSILEFYSNLQIKCILHTNELLSFNVIDLRLQNLIDLYHTYFINNDDFLLSIGGNVLEIKDLKRLQDTFTYLCMSLQCYNTPQTLDHGDFHLLNLLQNGYKFTIIDFGDSAITHPFFFNNFLS</sequence>
<dbReference type="SUPFAM" id="SSF56112">
    <property type="entry name" value="Protein kinase-like (PK-like)"/>
    <property type="match status" value="1"/>
</dbReference>
<comment type="caution">
    <text evidence="1">The sequence shown here is derived from an EMBL/GenBank/DDBJ whole genome shotgun (WGS) entry which is preliminary data.</text>
</comment>
<dbReference type="Proteomes" id="UP000663887">
    <property type="component" value="Unassembled WGS sequence"/>
</dbReference>
<proteinExistence type="predicted"/>
<organism evidence="1 3">
    <name type="scientific">Rotaria magnacalcarata</name>
    <dbReference type="NCBI Taxonomy" id="392030"/>
    <lineage>
        <taxon>Eukaryota</taxon>
        <taxon>Metazoa</taxon>
        <taxon>Spiralia</taxon>
        <taxon>Gnathifera</taxon>
        <taxon>Rotifera</taxon>
        <taxon>Eurotatoria</taxon>
        <taxon>Bdelloidea</taxon>
        <taxon>Philodinida</taxon>
        <taxon>Philodinidae</taxon>
        <taxon>Rotaria</taxon>
    </lineage>
</organism>
<evidence type="ECO:0000313" key="2">
    <source>
        <dbReference type="EMBL" id="CAF4102305.1"/>
    </source>
</evidence>
<name>A0A816QXI9_9BILA</name>
<protein>
    <recommendedName>
        <fullName evidence="4">Aminoglycoside phosphotransferase domain-containing protein</fullName>
    </recommendedName>
</protein>
<dbReference type="Proteomes" id="UP000663842">
    <property type="component" value="Unassembled WGS sequence"/>
</dbReference>
<evidence type="ECO:0000313" key="1">
    <source>
        <dbReference type="EMBL" id="CAF2067591.1"/>
    </source>
</evidence>
<accession>A0A816QXI9</accession>